<keyword evidence="2" id="KW-1185">Reference proteome</keyword>
<proteinExistence type="predicted"/>
<reference evidence="1" key="1">
    <citation type="submission" date="2023-01" db="EMBL/GenBank/DDBJ databases">
        <authorList>
            <person name="Piombo E."/>
        </authorList>
    </citation>
    <scope>NUCLEOTIDE SEQUENCE</scope>
</reference>
<protein>
    <submittedName>
        <fullName evidence="1">Uncharacterized protein</fullName>
    </submittedName>
</protein>
<comment type="caution">
    <text evidence="1">The sequence shown here is derived from an EMBL/GenBank/DDBJ whole genome shotgun (WGS) entry which is preliminary data.</text>
</comment>
<evidence type="ECO:0000313" key="1">
    <source>
        <dbReference type="EMBL" id="CAI6090512.1"/>
    </source>
</evidence>
<dbReference type="Proteomes" id="UP001160390">
    <property type="component" value="Unassembled WGS sequence"/>
</dbReference>
<gene>
    <name evidence="1" type="ORF">CCHLO57077_00002137</name>
</gene>
<dbReference type="EMBL" id="CABFNP030001012">
    <property type="protein sequence ID" value="CAI6090512.1"/>
    <property type="molecule type" value="Genomic_DNA"/>
</dbReference>
<dbReference type="AlphaFoldDB" id="A0AA35Q3M0"/>
<accession>A0AA35Q3M0</accession>
<name>A0AA35Q3M0_9HYPO</name>
<evidence type="ECO:0000313" key="2">
    <source>
        <dbReference type="Proteomes" id="UP001160390"/>
    </source>
</evidence>
<organism evidence="1 2">
    <name type="scientific">Clonostachys chloroleuca</name>
    <dbReference type="NCBI Taxonomy" id="1926264"/>
    <lineage>
        <taxon>Eukaryota</taxon>
        <taxon>Fungi</taxon>
        <taxon>Dikarya</taxon>
        <taxon>Ascomycota</taxon>
        <taxon>Pezizomycotina</taxon>
        <taxon>Sordariomycetes</taxon>
        <taxon>Hypocreomycetidae</taxon>
        <taxon>Hypocreales</taxon>
        <taxon>Bionectriaceae</taxon>
        <taxon>Clonostachys</taxon>
    </lineage>
</organism>
<sequence length="75" mass="8117">MDSFLVENQGLQATKPQRGDLSGLKCWRQTTAELSVSSILPDEVRHCSGTEAALPMIIHAVNCMALENSSFVVPS</sequence>